<feature type="region of interest" description="Disordered" evidence="2">
    <location>
        <begin position="704"/>
        <end position="733"/>
    </location>
</feature>
<feature type="compositionally biased region" description="Basic and acidic residues" evidence="2">
    <location>
        <begin position="714"/>
        <end position="733"/>
    </location>
</feature>
<gene>
    <name evidence="3" type="ORF">GUITHDRAFT_120710</name>
</gene>
<reference evidence="5" key="2">
    <citation type="submission" date="2012-11" db="EMBL/GenBank/DDBJ databases">
        <authorList>
            <person name="Kuo A."/>
            <person name="Curtis B.A."/>
            <person name="Tanifuji G."/>
            <person name="Burki F."/>
            <person name="Gruber A."/>
            <person name="Irimia M."/>
            <person name="Maruyama S."/>
            <person name="Arias M.C."/>
            <person name="Ball S.G."/>
            <person name="Gile G.H."/>
            <person name="Hirakawa Y."/>
            <person name="Hopkins J.F."/>
            <person name="Rensing S.A."/>
            <person name="Schmutz J."/>
            <person name="Symeonidi A."/>
            <person name="Elias M."/>
            <person name="Eveleigh R.J."/>
            <person name="Herman E.K."/>
            <person name="Klute M.J."/>
            <person name="Nakayama T."/>
            <person name="Obornik M."/>
            <person name="Reyes-Prieto A."/>
            <person name="Armbrust E.V."/>
            <person name="Aves S.J."/>
            <person name="Beiko R.G."/>
            <person name="Coutinho P."/>
            <person name="Dacks J.B."/>
            <person name="Durnford D.G."/>
            <person name="Fast N.M."/>
            <person name="Green B.R."/>
            <person name="Grisdale C."/>
            <person name="Hempe F."/>
            <person name="Henrissat B."/>
            <person name="Hoppner M.P."/>
            <person name="Ishida K.-I."/>
            <person name="Kim E."/>
            <person name="Koreny L."/>
            <person name="Kroth P.G."/>
            <person name="Liu Y."/>
            <person name="Malik S.-B."/>
            <person name="Maier U.G."/>
            <person name="McRose D."/>
            <person name="Mock T."/>
            <person name="Neilson J.A."/>
            <person name="Onodera N.T."/>
            <person name="Poole A.M."/>
            <person name="Pritham E.J."/>
            <person name="Richards T.A."/>
            <person name="Rocap G."/>
            <person name="Roy S.W."/>
            <person name="Sarai C."/>
            <person name="Schaack S."/>
            <person name="Shirato S."/>
            <person name="Slamovits C.H."/>
            <person name="Spencer D.F."/>
            <person name="Suzuki S."/>
            <person name="Worden A.Z."/>
            <person name="Zauner S."/>
            <person name="Barry K."/>
            <person name="Bell C."/>
            <person name="Bharti A.K."/>
            <person name="Crow J.A."/>
            <person name="Grimwood J."/>
            <person name="Kramer R."/>
            <person name="Lindquist E."/>
            <person name="Lucas S."/>
            <person name="Salamov A."/>
            <person name="McFadden G.I."/>
            <person name="Lane C.E."/>
            <person name="Keeling P.J."/>
            <person name="Gray M.W."/>
            <person name="Grigoriev I.V."/>
            <person name="Archibald J.M."/>
        </authorList>
    </citation>
    <scope>NUCLEOTIDE SEQUENCE</scope>
    <source>
        <strain evidence="5">CCMP2712</strain>
    </source>
</reference>
<keyword evidence="1" id="KW-0175">Coiled coil</keyword>
<name>L1IA39_GUITC</name>
<keyword evidence="5" id="KW-1185">Reference proteome</keyword>
<dbReference type="RefSeq" id="XP_005820073.1">
    <property type="nucleotide sequence ID" value="XM_005820016.1"/>
</dbReference>
<evidence type="ECO:0000313" key="5">
    <source>
        <dbReference type="Proteomes" id="UP000011087"/>
    </source>
</evidence>
<reference evidence="3 5" key="1">
    <citation type="journal article" date="2012" name="Nature">
        <title>Algal genomes reveal evolutionary mosaicism and the fate of nucleomorphs.</title>
        <authorList>
            <consortium name="DOE Joint Genome Institute"/>
            <person name="Curtis B.A."/>
            <person name="Tanifuji G."/>
            <person name="Burki F."/>
            <person name="Gruber A."/>
            <person name="Irimia M."/>
            <person name="Maruyama S."/>
            <person name="Arias M.C."/>
            <person name="Ball S.G."/>
            <person name="Gile G.H."/>
            <person name="Hirakawa Y."/>
            <person name="Hopkins J.F."/>
            <person name="Kuo A."/>
            <person name="Rensing S.A."/>
            <person name="Schmutz J."/>
            <person name="Symeonidi A."/>
            <person name="Elias M."/>
            <person name="Eveleigh R.J."/>
            <person name="Herman E.K."/>
            <person name="Klute M.J."/>
            <person name="Nakayama T."/>
            <person name="Obornik M."/>
            <person name="Reyes-Prieto A."/>
            <person name="Armbrust E.V."/>
            <person name="Aves S.J."/>
            <person name="Beiko R.G."/>
            <person name="Coutinho P."/>
            <person name="Dacks J.B."/>
            <person name="Durnford D.G."/>
            <person name="Fast N.M."/>
            <person name="Green B.R."/>
            <person name="Grisdale C.J."/>
            <person name="Hempel F."/>
            <person name="Henrissat B."/>
            <person name="Hoppner M.P."/>
            <person name="Ishida K."/>
            <person name="Kim E."/>
            <person name="Koreny L."/>
            <person name="Kroth P.G."/>
            <person name="Liu Y."/>
            <person name="Malik S.B."/>
            <person name="Maier U.G."/>
            <person name="McRose D."/>
            <person name="Mock T."/>
            <person name="Neilson J.A."/>
            <person name="Onodera N.T."/>
            <person name="Poole A.M."/>
            <person name="Pritham E.J."/>
            <person name="Richards T.A."/>
            <person name="Rocap G."/>
            <person name="Roy S.W."/>
            <person name="Sarai C."/>
            <person name="Schaack S."/>
            <person name="Shirato S."/>
            <person name="Slamovits C.H."/>
            <person name="Spencer D.F."/>
            <person name="Suzuki S."/>
            <person name="Worden A.Z."/>
            <person name="Zauner S."/>
            <person name="Barry K."/>
            <person name="Bell C."/>
            <person name="Bharti A.K."/>
            <person name="Crow J.A."/>
            <person name="Grimwood J."/>
            <person name="Kramer R."/>
            <person name="Lindquist E."/>
            <person name="Lucas S."/>
            <person name="Salamov A."/>
            <person name="McFadden G.I."/>
            <person name="Lane C.E."/>
            <person name="Keeling P.J."/>
            <person name="Gray M.W."/>
            <person name="Grigoriev I.V."/>
            <person name="Archibald J.M."/>
        </authorList>
    </citation>
    <scope>NUCLEOTIDE SEQUENCE</scope>
    <source>
        <strain evidence="3 5">CCMP2712</strain>
    </source>
</reference>
<dbReference type="AlphaFoldDB" id="L1IA39"/>
<reference evidence="4" key="3">
    <citation type="submission" date="2016-03" db="UniProtKB">
        <authorList>
            <consortium name="EnsemblProtists"/>
        </authorList>
    </citation>
    <scope>IDENTIFICATION</scope>
</reference>
<feature type="compositionally biased region" description="Basic and acidic residues" evidence="2">
    <location>
        <begin position="570"/>
        <end position="582"/>
    </location>
</feature>
<dbReference type="GeneID" id="17289848"/>
<evidence type="ECO:0000313" key="3">
    <source>
        <dbReference type="EMBL" id="EKX33093.1"/>
    </source>
</evidence>
<sequence>MMQKFRLEAMHPSTMSSSQDKDDRIALSVLEEVIEWTASPQSRDENGDFICPEHHYFSRIQKELCEANKDVHLDTKTIELMWHQECRKVTGNRGLRKKKGNAESTLEKEEWPIDETQEDPTEYLERCKLYCSWLDRKVSKFRMVSEPQTCDPCWLLQSMEVIASEVSTPQGKEEIERVKEFVRSSSQWQREASLTSMSFLESVSSFVKEITANVNSSYSLIVSAKDSIPSPKSLIRQVEELRQELIFKNQEMQSDETTIQEMAAIIQQMRYDREEETVSAPSDDCFLLEKLVDGMEQVVKLNHDILDSLSAHSCCKSKNCDVRAESTDLDIVKGYLKKLECNLSNLASSFGDGKTENVRYMDDLKKEMHDLQNKFDSHMQFMVEENEILRKEIRELHNLFDHVYQHQNRCSQMLMIESGGNEHRQEKLGSFASMNSMPQDEERLFSGPCLELHKSFRVKRSHFLELFQVLAQSQGSQSERLLKENKDLKELLQRSEQEKDQVSKLAHMEKWEREAEYNAAIARLQVTLDQQRQKNKLLNEILVSSAVFDDEDMPMDDSYDQDSMSEEEEVMGRIEDSLKQDSPHSPSQLVTDVCSVLNRLNDVLDVSSRDLNKLEENILTNPVIRSDLNNIFSSLGSVLSGQRSQSSSSHQPCAASCSAHGVADRKGQEVASNRRSSEEIREHEMAQNVEEEMVAFYMKAKRMHQDELEQTASQHEEEEKQEERGEEYRHGRSMKELEEEIGALTSDFDVDMEMMKARLRSRIFHCRELSEKVQALRC</sequence>
<accession>L1IA39</accession>
<evidence type="ECO:0000256" key="1">
    <source>
        <dbReference type="SAM" id="Coils"/>
    </source>
</evidence>
<evidence type="ECO:0000313" key="4">
    <source>
        <dbReference type="EnsemblProtists" id="EKX33093"/>
    </source>
</evidence>
<feature type="region of interest" description="Disordered" evidence="2">
    <location>
        <begin position="640"/>
        <end position="683"/>
    </location>
</feature>
<organism evidence="3">
    <name type="scientific">Guillardia theta (strain CCMP2712)</name>
    <name type="common">Cryptophyte</name>
    <dbReference type="NCBI Taxonomy" id="905079"/>
    <lineage>
        <taxon>Eukaryota</taxon>
        <taxon>Cryptophyceae</taxon>
        <taxon>Pyrenomonadales</taxon>
        <taxon>Geminigeraceae</taxon>
        <taxon>Guillardia</taxon>
    </lineage>
</organism>
<dbReference type="PaxDb" id="55529-EKX33093"/>
<feature type="compositionally biased region" description="Low complexity" evidence="2">
    <location>
        <begin position="640"/>
        <end position="660"/>
    </location>
</feature>
<evidence type="ECO:0000256" key="2">
    <source>
        <dbReference type="SAM" id="MobiDB-lite"/>
    </source>
</evidence>
<proteinExistence type="predicted"/>
<dbReference type="Proteomes" id="UP000011087">
    <property type="component" value="Unassembled WGS sequence"/>
</dbReference>
<dbReference type="HOGENOM" id="CLU_359998_0_0_1"/>
<feature type="coiled-coil region" evidence="1">
    <location>
        <begin position="478"/>
        <end position="541"/>
    </location>
</feature>
<feature type="region of interest" description="Disordered" evidence="2">
    <location>
        <begin position="1"/>
        <end position="21"/>
    </location>
</feature>
<dbReference type="EnsemblProtists" id="EKX33093">
    <property type="protein sequence ID" value="EKX33093"/>
    <property type="gene ID" value="GUITHDRAFT_120710"/>
</dbReference>
<feature type="compositionally biased region" description="Acidic residues" evidence="2">
    <location>
        <begin position="552"/>
        <end position="569"/>
    </location>
</feature>
<dbReference type="KEGG" id="gtt:GUITHDRAFT_120710"/>
<feature type="region of interest" description="Disordered" evidence="2">
    <location>
        <begin position="552"/>
        <end position="588"/>
    </location>
</feature>
<dbReference type="EMBL" id="JH993156">
    <property type="protein sequence ID" value="EKX33093.1"/>
    <property type="molecule type" value="Genomic_DNA"/>
</dbReference>
<protein>
    <submittedName>
        <fullName evidence="3 4">Uncharacterized protein</fullName>
    </submittedName>
</protein>